<evidence type="ECO:0000256" key="4">
    <source>
        <dbReference type="ARBA" id="ARBA00023002"/>
    </source>
</evidence>
<keyword evidence="7" id="KW-1185">Reference proteome</keyword>
<evidence type="ECO:0000256" key="3">
    <source>
        <dbReference type="ARBA" id="ARBA00022630"/>
    </source>
</evidence>
<dbReference type="PANTHER" id="PTHR48105">
    <property type="entry name" value="THIOREDOXIN REDUCTASE 1-RELATED-RELATED"/>
    <property type="match status" value="1"/>
</dbReference>
<dbReference type="Proteomes" id="UP001139534">
    <property type="component" value="Unassembled WGS sequence"/>
</dbReference>
<evidence type="ECO:0000256" key="1">
    <source>
        <dbReference type="ARBA" id="ARBA00001974"/>
    </source>
</evidence>
<accession>A0A9X1XZ79</accession>
<reference evidence="6" key="1">
    <citation type="submission" date="2022-04" db="EMBL/GenBank/DDBJ databases">
        <authorList>
            <person name="Seo M.-J."/>
        </authorList>
    </citation>
    <scope>NUCLEOTIDE SEQUENCE</scope>
    <source>
        <strain evidence="6">MBLB2552</strain>
    </source>
</reference>
<dbReference type="InterPro" id="IPR050097">
    <property type="entry name" value="Ferredoxin-NADP_redctase_2"/>
</dbReference>
<gene>
    <name evidence="6" type="ORF">M0651_14740</name>
</gene>
<organism evidence="6 7">
    <name type="scientific">Paenibacillus mellifer</name>
    <dbReference type="NCBI Taxonomy" id="2937794"/>
    <lineage>
        <taxon>Bacteria</taxon>
        <taxon>Bacillati</taxon>
        <taxon>Bacillota</taxon>
        <taxon>Bacilli</taxon>
        <taxon>Bacillales</taxon>
        <taxon>Paenibacillaceae</taxon>
        <taxon>Paenibacillus</taxon>
    </lineage>
</organism>
<dbReference type="SUPFAM" id="SSF51905">
    <property type="entry name" value="FAD/NAD(P)-binding domain"/>
    <property type="match status" value="1"/>
</dbReference>
<comment type="cofactor">
    <cofactor evidence="1">
        <name>FAD</name>
        <dbReference type="ChEBI" id="CHEBI:57692"/>
    </cofactor>
</comment>
<keyword evidence="4" id="KW-0560">Oxidoreductase</keyword>
<comment type="caution">
    <text evidence="6">The sequence shown here is derived from an EMBL/GenBank/DDBJ whole genome shotgun (WGS) entry which is preliminary data.</text>
</comment>
<sequence>MEPTQVYDCIIIGGGIAGLQAAIQLGRYSAHRVLVIDAGFGRSTLCQQYHNLLGFPDGISGQELRSRGRRQAESYGVEFVLDTVKGARKREGRLQVDTLSGTGYTGKTVLLATGVLDRFPDVPGMVPTLGLSVYVCPDCDGYEIQDRKTVLMGAGRTGAEMALLLAERTRDLTYINHERTDVAPQLLHQMAERGIRYEEGEIAEVQHTEGFIRSVMLKDGRSFAAERGFIAFGGNEVHSGLAAQLGVTISNNRHVETDPRTKQTSVPGVWAAGDLGVHAEQVSVAMGEGSIAAIWIHKALSPCYNQLNGGEAEDDS</sequence>
<name>A0A9X1XZ79_9BACL</name>
<comment type="subunit">
    <text evidence="2">Homodimer.</text>
</comment>
<dbReference type="GO" id="GO:0016491">
    <property type="term" value="F:oxidoreductase activity"/>
    <property type="evidence" value="ECO:0007669"/>
    <property type="project" value="UniProtKB-KW"/>
</dbReference>
<protein>
    <submittedName>
        <fullName evidence="6">NAD(P)/FAD-dependent oxidoreductase</fullName>
    </submittedName>
</protein>
<feature type="domain" description="FAD/NAD(P)-binding" evidence="5">
    <location>
        <begin position="7"/>
        <end position="289"/>
    </location>
</feature>
<dbReference type="EMBL" id="JALPRK010000013">
    <property type="protein sequence ID" value="MCK8488430.1"/>
    <property type="molecule type" value="Genomic_DNA"/>
</dbReference>
<dbReference type="PRINTS" id="PR00368">
    <property type="entry name" value="FADPNR"/>
</dbReference>
<dbReference type="Pfam" id="PF07992">
    <property type="entry name" value="Pyr_redox_2"/>
    <property type="match status" value="1"/>
</dbReference>
<proteinExistence type="predicted"/>
<keyword evidence="3" id="KW-0285">Flavoprotein</keyword>
<dbReference type="RefSeq" id="WP_248552504.1">
    <property type="nucleotide sequence ID" value="NZ_JALPRK010000013.1"/>
</dbReference>
<evidence type="ECO:0000313" key="7">
    <source>
        <dbReference type="Proteomes" id="UP001139534"/>
    </source>
</evidence>
<evidence type="ECO:0000313" key="6">
    <source>
        <dbReference type="EMBL" id="MCK8488430.1"/>
    </source>
</evidence>
<dbReference type="Gene3D" id="3.50.50.60">
    <property type="entry name" value="FAD/NAD(P)-binding domain"/>
    <property type="match status" value="2"/>
</dbReference>
<dbReference type="PRINTS" id="PR00469">
    <property type="entry name" value="PNDRDTASEII"/>
</dbReference>
<dbReference type="InterPro" id="IPR036188">
    <property type="entry name" value="FAD/NAD-bd_sf"/>
</dbReference>
<evidence type="ECO:0000256" key="2">
    <source>
        <dbReference type="ARBA" id="ARBA00011738"/>
    </source>
</evidence>
<dbReference type="AlphaFoldDB" id="A0A9X1XZ79"/>
<dbReference type="InterPro" id="IPR023753">
    <property type="entry name" value="FAD/NAD-binding_dom"/>
</dbReference>
<evidence type="ECO:0000259" key="5">
    <source>
        <dbReference type="Pfam" id="PF07992"/>
    </source>
</evidence>